<dbReference type="PANTHER" id="PTHR13947:SF37">
    <property type="entry name" value="LD18367P"/>
    <property type="match status" value="1"/>
</dbReference>
<evidence type="ECO:0000313" key="5">
    <source>
        <dbReference type="Proteomes" id="UP000316968"/>
    </source>
</evidence>
<dbReference type="OrthoDB" id="9796171at2"/>
<evidence type="ECO:0000259" key="3">
    <source>
        <dbReference type="PROSITE" id="PS51186"/>
    </source>
</evidence>
<dbReference type="SUPFAM" id="SSF55729">
    <property type="entry name" value="Acyl-CoA N-acyltransferases (Nat)"/>
    <property type="match status" value="1"/>
</dbReference>
<protein>
    <submittedName>
        <fullName evidence="4">GNAT family N-acetyltransferase</fullName>
    </submittedName>
</protein>
<name>A0A4Y6UUW3_SACBS</name>
<evidence type="ECO:0000313" key="4">
    <source>
        <dbReference type="EMBL" id="QDH21479.1"/>
    </source>
</evidence>
<organism evidence="4 5">
    <name type="scientific">Saccharibacillus brassicae</name>
    <dbReference type="NCBI Taxonomy" id="2583377"/>
    <lineage>
        <taxon>Bacteria</taxon>
        <taxon>Bacillati</taxon>
        <taxon>Bacillota</taxon>
        <taxon>Bacilli</taxon>
        <taxon>Bacillales</taxon>
        <taxon>Paenibacillaceae</taxon>
        <taxon>Saccharibacillus</taxon>
    </lineage>
</organism>
<accession>A0A4Y6UUW3</accession>
<dbReference type="PANTHER" id="PTHR13947">
    <property type="entry name" value="GNAT FAMILY N-ACETYLTRANSFERASE"/>
    <property type="match status" value="1"/>
</dbReference>
<keyword evidence="5" id="KW-1185">Reference proteome</keyword>
<dbReference type="InterPro" id="IPR000182">
    <property type="entry name" value="GNAT_dom"/>
</dbReference>
<dbReference type="InterPro" id="IPR050769">
    <property type="entry name" value="NAT_camello-type"/>
</dbReference>
<dbReference type="CDD" id="cd04301">
    <property type="entry name" value="NAT_SF"/>
    <property type="match status" value="1"/>
</dbReference>
<reference evidence="4 5" key="1">
    <citation type="submission" date="2019-06" db="EMBL/GenBank/DDBJ databases">
        <title>Saccharibacillus brassicae sp. nov., an endophytic bacterium isolated from Chinese cabbage seeds (Brassica pekinensis).</title>
        <authorList>
            <person name="Jiang L."/>
            <person name="Lee J."/>
            <person name="Kim S.W."/>
        </authorList>
    </citation>
    <scope>NUCLEOTIDE SEQUENCE [LARGE SCALE GENOMIC DNA]</scope>
    <source>
        <strain evidence="5">KCTC 43072 / ATSA2</strain>
    </source>
</reference>
<dbReference type="KEGG" id="saca:FFV09_11900"/>
<dbReference type="InterPro" id="IPR016181">
    <property type="entry name" value="Acyl_CoA_acyltransferase"/>
</dbReference>
<evidence type="ECO:0000256" key="1">
    <source>
        <dbReference type="ARBA" id="ARBA00022679"/>
    </source>
</evidence>
<dbReference type="EMBL" id="CP041217">
    <property type="protein sequence ID" value="QDH21479.1"/>
    <property type="molecule type" value="Genomic_DNA"/>
</dbReference>
<sequence>MTEKENRADRPAHRAGTSAEPPAGTVPPNSQPADADHGLGADVIEVRRIAFGTAEYELALKLRDEVLRRPLGLSIADDDLSGEEAALHIGAFARRRGGAEARLVGTLLLRAAGEGALQMKQVAVDEALRGTGTGRQLVRFAEALAARQGYGEIVLHARETAAPFYDKLGYAREGERFEEIGIPHYSMRKPLGGAPE</sequence>
<dbReference type="Proteomes" id="UP000316968">
    <property type="component" value="Chromosome"/>
</dbReference>
<dbReference type="GO" id="GO:0008080">
    <property type="term" value="F:N-acetyltransferase activity"/>
    <property type="evidence" value="ECO:0007669"/>
    <property type="project" value="InterPro"/>
</dbReference>
<dbReference type="PROSITE" id="PS51186">
    <property type="entry name" value="GNAT"/>
    <property type="match status" value="1"/>
</dbReference>
<gene>
    <name evidence="4" type="ORF">FFV09_11900</name>
</gene>
<feature type="domain" description="N-acetyltransferase" evidence="3">
    <location>
        <begin position="44"/>
        <end position="192"/>
    </location>
</feature>
<dbReference type="Pfam" id="PF13673">
    <property type="entry name" value="Acetyltransf_10"/>
    <property type="match status" value="1"/>
</dbReference>
<dbReference type="RefSeq" id="WP_141448024.1">
    <property type="nucleotide sequence ID" value="NZ_CP041217.1"/>
</dbReference>
<feature type="compositionally biased region" description="Basic and acidic residues" evidence="2">
    <location>
        <begin position="1"/>
        <end position="12"/>
    </location>
</feature>
<keyword evidence="1 4" id="KW-0808">Transferase</keyword>
<feature type="region of interest" description="Disordered" evidence="2">
    <location>
        <begin position="1"/>
        <end position="37"/>
    </location>
</feature>
<dbReference type="Gene3D" id="3.40.630.30">
    <property type="match status" value="1"/>
</dbReference>
<dbReference type="AlphaFoldDB" id="A0A4Y6UUW3"/>
<evidence type="ECO:0000256" key="2">
    <source>
        <dbReference type="SAM" id="MobiDB-lite"/>
    </source>
</evidence>
<proteinExistence type="predicted"/>